<keyword evidence="4" id="KW-0597">Phosphoprotein</keyword>
<feature type="compositionally biased region" description="Acidic residues" evidence="6">
    <location>
        <begin position="619"/>
        <end position="631"/>
    </location>
</feature>
<feature type="compositionally biased region" description="Basic residues" evidence="6">
    <location>
        <begin position="679"/>
        <end position="692"/>
    </location>
</feature>
<dbReference type="InterPro" id="IPR017266">
    <property type="entry name" value="DOC_1/2"/>
</dbReference>
<dbReference type="Pfam" id="PF13871">
    <property type="entry name" value="Helicase_C_4"/>
    <property type="match status" value="1"/>
</dbReference>
<dbReference type="InterPro" id="IPR026937">
    <property type="entry name" value="SBNO_Helicase_C_dom"/>
</dbReference>
<dbReference type="InterPro" id="IPR026741">
    <property type="entry name" value="SNO"/>
</dbReference>
<dbReference type="PANTHER" id="PTHR12706">
    <property type="entry name" value="STRAWBERRY NOTCH-RELATED"/>
    <property type="match status" value="1"/>
</dbReference>
<dbReference type="InterPro" id="IPR027417">
    <property type="entry name" value="P-loop_NTPase"/>
</dbReference>
<dbReference type="Proteomes" id="UP000290572">
    <property type="component" value="Unassembled WGS sequence"/>
</dbReference>
<evidence type="ECO:0000256" key="2">
    <source>
        <dbReference type="ARBA" id="ARBA00006992"/>
    </source>
</evidence>
<dbReference type="Pfam" id="PF09806">
    <property type="entry name" value="CDK2AP"/>
    <property type="match status" value="1"/>
</dbReference>
<feature type="region of interest" description="Disordered" evidence="6">
    <location>
        <begin position="679"/>
        <end position="699"/>
    </location>
</feature>
<evidence type="ECO:0000256" key="6">
    <source>
        <dbReference type="SAM" id="MobiDB-lite"/>
    </source>
</evidence>
<accession>A0A498N491</accession>
<comment type="similarity">
    <text evidence="2">Belongs to the SBNO family.</text>
</comment>
<feature type="domain" description="SBNO alpha/beta" evidence="9">
    <location>
        <begin position="1084"/>
        <end position="1196"/>
    </location>
</feature>
<evidence type="ECO:0000256" key="3">
    <source>
        <dbReference type="ARBA" id="ARBA00008485"/>
    </source>
</evidence>
<dbReference type="GO" id="GO:0006355">
    <property type="term" value="P:regulation of DNA-templated transcription"/>
    <property type="evidence" value="ECO:0007669"/>
    <property type="project" value="InterPro"/>
</dbReference>
<evidence type="ECO:0000259" key="7">
    <source>
        <dbReference type="Pfam" id="PF13871"/>
    </source>
</evidence>
<feature type="compositionally biased region" description="Polar residues" evidence="6">
    <location>
        <begin position="577"/>
        <end position="587"/>
    </location>
</feature>
<sequence>MVVGRLSTDAPRRAIRVASGAFLDTKSTVLWAAASRDPHAPRTMDPGQDLLLAALSESGICPNDLFDVDPQDTLPLPASQQSVSLNALDIGLGNEASGIVRIEPAVPPTPTVTIREKPQPSTTTFVLNQLNQLPSLGTIVVTKPSAGTTSRQTITVTKVVHTSSTAQRSALSSPTVCTVVPPNNEQIRLKDLLRTSSLKTSSLGELMKLKPPPDIAQPVATATATGTKIILVSTKMMNRSAELNNGLKKEVSSKDVARIWVNDDMKMRSFSPVNQHETFLPNGDRAAYLIGDGAGVGKGRTIAGIIYENYLLGRKRSLWFSVSNDLKYDAERDLRDIGAKNIQVHSLNKFKYGKISSKHNGSVKKGASEPRNMAYMNRLGIWGEGTPFKEFTNFIQAVERRGVGAMEIVAMDMKLRGMYIARQLSFTGVTFKIEEVPLTLDYIKMYNKSVRLWVSAREKFQQAANLMDAEQRMKKSMWGQFWSAHQRFFKYLCIASKVRRVVQLAREEVKNGKCVVIGLQSTGEARTLEALEEGGGELNDFVSTAKGVLQSLVEKHFPAPDRQKLFSLLGIDLSAKETPSPSETSAEQKGKKRKGPETKKQVKKARKSGGLSGTSSDESNSDDSDKDAESDDSFKSVSSGEEDEDDFNPFKDDSSEDEEDVIEPLLWIECNPWLIRKDTKKSKDKRNKKKKKSIDPDSIQSALLASGLGTTRPNFTTPTIKPSNNTVAVAKSEPEESSCVTSQDAVEDAQRMKRDLLEKLEQLAENLPPNTLDELIDELGGPDNVAEMTGRKGRVVSNDDGSISYESRSELDVPVEILNLTEKQRFMDGDKNIAIISEAASSGISLQADRRVKNQRRRVHMTLELPWSADRAIQQFGRTHRSNQVTAPEYVFLISELAGEQRFASIVAKRLESLGALTHGDRRATETRDLSRFNFDNKYGRNALEIVMKSIVSLDSPLVSPPADFDGDFFKEIRNGLIGVGLINVEDRSGVLSLDKDYNNIGKFLNRILGMEVQQQNALFQYFSDTLNAVIQNAKKSGRYDMGILDLGSGDEKVKKVDVKKFLTPGYSTSGHVELYTVSVERGMSWEDATHVWADQNGPDDGFYVQVRNNKKIAILIKEVNTRKRLFMVYRPNIGKQVKLETYADIKKRSKKVLSDDAKQHWIDQYNSSANVCSHAYWRGNCKKVSVGLQCEIGLRCRTYYVLCGSVLSVWTKVEGVLAAVSGTNVKMQIVRLRTEDGQRIVGMSYKPNPHQHLPGTSGNQGNIPSPSSMATIQSYKPILNDFGPPSLGFPQGPNGNQVPQSKYAELLAIIEELGKEIRPTYAGSKSAMERLKRGIIHARGLVRECLAETERNARS</sequence>
<name>A0A498N491_LABRO</name>
<dbReference type="Gene3D" id="6.10.140.1300">
    <property type="match status" value="1"/>
</dbReference>
<feature type="region of interest" description="Disordered" evidence="6">
    <location>
        <begin position="576"/>
        <end position="662"/>
    </location>
</feature>
<dbReference type="Pfam" id="PF25373">
    <property type="entry name" value="SBNO"/>
    <property type="match status" value="1"/>
</dbReference>
<evidence type="ECO:0000259" key="8">
    <source>
        <dbReference type="Pfam" id="PF13872"/>
    </source>
</evidence>
<dbReference type="PANTHER" id="PTHR12706:SF8">
    <property type="entry name" value="PROTEIN STRAWBERRY NOTCH HOMOLOG 1"/>
    <property type="match status" value="1"/>
</dbReference>
<keyword evidence="5" id="KW-0539">Nucleus</keyword>
<proteinExistence type="inferred from homology"/>
<evidence type="ECO:0000256" key="1">
    <source>
        <dbReference type="ARBA" id="ARBA00004123"/>
    </source>
</evidence>
<comment type="caution">
    <text evidence="10">The sequence shown here is derived from an EMBL/GenBank/DDBJ whole genome shotgun (WGS) entry which is preliminary data.</text>
</comment>
<evidence type="ECO:0000256" key="5">
    <source>
        <dbReference type="ARBA" id="ARBA00023242"/>
    </source>
</evidence>
<gene>
    <name evidence="10" type="ORF">ROHU_021547</name>
</gene>
<dbReference type="Gene3D" id="3.40.50.300">
    <property type="entry name" value="P-loop containing nucleotide triphosphate hydrolases"/>
    <property type="match status" value="1"/>
</dbReference>
<comment type="similarity">
    <text evidence="3">Belongs to the CDK2AP family.</text>
</comment>
<feature type="domain" description="Strawberry notch helicase C" evidence="7">
    <location>
        <begin position="770"/>
        <end position="1046"/>
    </location>
</feature>
<dbReference type="InterPro" id="IPR057332">
    <property type="entry name" value="SBNO_a/b_dom"/>
</dbReference>
<evidence type="ECO:0000256" key="4">
    <source>
        <dbReference type="ARBA" id="ARBA00022553"/>
    </source>
</evidence>
<dbReference type="InterPro" id="IPR039187">
    <property type="entry name" value="SNO_AAA"/>
</dbReference>
<dbReference type="GO" id="GO:0005634">
    <property type="term" value="C:nucleus"/>
    <property type="evidence" value="ECO:0007669"/>
    <property type="project" value="UniProtKB-SubCell"/>
</dbReference>
<feature type="domain" description="Strawberry notch AAA" evidence="8">
    <location>
        <begin position="274"/>
        <end position="366"/>
    </location>
</feature>
<keyword evidence="11" id="KW-1185">Reference proteome</keyword>
<organism evidence="10 11">
    <name type="scientific">Labeo rohita</name>
    <name type="common">Indian major carp</name>
    <name type="synonym">Cyprinus rohita</name>
    <dbReference type="NCBI Taxonomy" id="84645"/>
    <lineage>
        <taxon>Eukaryota</taxon>
        <taxon>Metazoa</taxon>
        <taxon>Chordata</taxon>
        <taxon>Craniata</taxon>
        <taxon>Vertebrata</taxon>
        <taxon>Euteleostomi</taxon>
        <taxon>Actinopterygii</taxon>
        <taxon>Neopterygii</taxon>
        <taxon>Teleostei</taxon>
        <taxon>Ostariophysi</taxon>
        <taxon>Cypriniformes</taxon>
        <taxon>Cyprinidae</taxon>
        <taxon>Labeoninae</taxon>
        <taxon>Labeonini</taxon>
        <taxon>Labeo</taxon>
    </lineage>
</organism>
<dbReference type="GO" id="GO:0031490">
    <property type="term" value="F:chromatin DNA binding"/>
    <property type="evidence" value="ECO:0007669"/>
    <property type="project" value="TreeGrafter"/>
</dbReference>
<evidence type="ECO:0000313" key="10">
    <source>
        <dbReference type="EMBL" id="RXN25346.1"/>
    </source>
</evidence>
<dbReference type="Pfam" id="PF13872">
    <property type="entry name" value="AAA_34"/>
    <property type="match status" value="1"/>
</dbReference>
<protein>
    <submittedName>
        <fullName evidence="10">Strawberry notch-like protein</fullName>
    </submittedName>
</protein>
<evidence type="ECO:0000313" key="11">
    <source>
        <dbReference type="Proteomes" id="UP000290572"/>
    </source>
</evidence>
<evidence type="ECO:0000259" key="9">
    <source>
        <dbReference type="Pfam" id="PF25373"/>
    </source>
</evidence>
<reference evidence="10 11" key="1">
    <citation type="submission" date="2018-03" db="EMBL/GenBank/DDBJ databases">
        <title>Draft genome sequence of Rohu Carp (Labeo rohita).</title>
        <authorList>
            <person name="Das P."/>
            <person name="Kushwaha B."/>
            <person name="Joshi C.G."/>
            <person name="Kumar D."/>
            <person name="Nagpure N.S."/>
            <person name="Sahoo L."/>
            <person name="Das S.P."/>
            <person name="Bit A."/>
            <person name="Patnaik S."/>
            <person name="Meher P.K."/>
            <person name="Jayasankar P."/>
            <person name="Koringa P.G."/>
            <person name="Patel N.V."/>
            <person name="Hinsu A.T."/>
            <person name="Kumar R."/>
            <person name="Pandey M."/>
            <person name="Agarwal S."/>
            <person name="Srivastava S."/>
            <person name="Singh M."/>
            <person name="Iquebal M.A."/>
            <person name="Jaiswal S."/>
            <person name="Angadi U.B."/>
            <person name="Kumar N."/>
            <person name="Raza M."/>
            <person name="Shah T.M."/>
            <person name="Rai A."/>
            <person name="Jena J.K."/>
        </authorList>
    </citation>
    <scope>NUCLEOTIDE SEQUENCE [LARGE SCALE GENOMIC DNA]</scope>
    <source>
        <strain evidence="10">DASCIFA01</strain>
        <tissue evidence="10">Testis</tissue>
    </source>
</reference>
<dbReference type="EMBL" id="QBIY01012379">
    <property type="protein sequence ID" value="RXN25346.1"/>
    <property type="molecule type" value="Genomic_DNA"/>
</dbReference>
<comment type="subcellular location">
    <subcellularLocation>
        <location evidence="1">Nucleus</location>
    </subcellularLocation>
</comment>
<dbReference type="GO" id="GO:0042393">
    <property type="term" value="F:histone binding"/>
    <property type="evidence" value="ECO:0007669"/>
    <property type="project" value="TreeGrafter"/>
</dbReference>
<dbReference type="SUPFAM" id="SSF52540">
    <property type="entry name" value="P-loop containing nucleoside triphosphate hydrolases"/>
    <property type="match status" value="1"/>
</dbReference>